<name>A0A3L8P7Q4_9ACTN</name>
<organism evidence="3 4">
    <name type="scientific">Nocardioides mangrovicus</name>
    <dbReference type="NCBI Taxonomy" id="2478913"/>
    <lineage>
        <taxon>Bacteria</taxon>
        <taxon>Bacillati</taxon>
        <taxon>Actinomycetota</taxon>
        <taxon>Actinomycetes</taxon>
        <taxon>Propionibacteriales</taxon>
        <taxon>Nocardioidaceae</taxon>
        <taxon>Nocardioides</taxon>
    </lineage>
</organism>
<dbReference type="AlphaFoldDB" id="A0A3L8P7Q4"/>
<keyword evidence="1" id="KW-0175">Coiled coil</keyword>
<evidence type="ECO:0000313" key="3">
    <source>
        <dbReference type="EMBL" id="RLV50793.1"/>
    </source>
</evidence>
<feature type="region of interest" description="Disordered" evidence="2">
    <location>
        <begin position="1"/>
        <end position="25"/>
    </location>
</feature>
<evidence type="ECO:0000256" key="1">
    <source>
        <dbReference type="SAM" id="Coils"/>
    </source>
</evidence>
<proteinExistence type="predicted"/>
<dbReference type="EMBL" id="RDBE01000001">
    <property type="protein sequence ID" value="RLV50793.1"/>
    <property type="molecule type" value="Genomic_DNA"/>
</dbReference>
<protein>
    <submittedName>
        <fullName evidence="3">Uncharacterized protein</fullName>
    </submittedName>
</protein>
<comment type="caution">
    <text evidence="3">The sequence shown here is derived from an EMBL/GenBank/DDBJ whole genome shotgun (WGS) entry which is preliminary data.</text>
</comment>
<dbReference type="Proteomes" id="UP000281708">
    <property type="component" value="Unassembled WGS sequence"/>
</dbReference>
<keyword evidence="4" id="KW-1185">Reference proteome</keyword>
<evidence type="ECO:0000313" key="4">
    <source>
        <dbReference type="Proteomes" id="UP000281708"/>
    </source>
</evidence>
<feature type="coiled-coil region" evidence="1">
    <location>
        <begin position="87"/>
        <end position="149"/>
    </location>
</feature>
<sequence>MTGDLTPPEGDPGTLTTATGSLGTAATGIGKQKTATQHAVATALEQWHGPRSDAFRQAGAGLQVELGMVQTSSQKVAGLVHAYGLALKKTQDDIKTWAKEVKDADDRAAQVDPSSPESDRAFQHAGQLRGQLEQDARTAARQLKQLAAQIAAEIDDETALLVPKSDSLSPEAIRRRVFDELGVTGLSGHVSDAQAWKALGSAQAAVSKEDVEEDGEVDWKELADQLNNAGPAQLLAGTIGPLSGAEGWAVARFAQNARAVAGVEKNVQAIFSDMVGPMSDLYKSGIAGLGDVAARAKDASVVADLERTLAGNPEKQTASLLSKLKAGGIPETGFLGAAGRFLAVVGVASDVLTIINPGVENKTEGHVLQGAAALNIAGTAAAFAPTLATLAGINAVADWIPVAGQVVMIGTGLFLAGDWAYHHFGWFKSGVDGAVHGVTTAAKDTWHGITSAGSAIGHAFSSIF</sequence>
<feature type="compositionally biased region" description="Low complexity" evidence="2">
    <location>
        <begin position="13"/>
        <end position="25"/>
    </location>
</feature>
<dbReference type="OrthoDB" id="291011at2"/>
<accession>A0A3L8P7Q4</accession>
<gene>
    <name evidence="3" type="ORF">D9V37_02215</name>
</gene>
<evidence type="ECO:0000256" key="2">
    <source>
        <dbReference type="SAM" id="MobiDB-lite"/>
    </source>
</evidence>
<dbReference type="RefSeq" id="WP_121804474.1">
    <property type="nucleotide sequence ID" value="NZ_RDBE01000001.1"/>
</dbReference>
<reference evidence="3 4" key="1">
    <citation type="submission" date="2018-10" db="EMBL/GenBank/DDBJ databases">
        <title>Marmoricola sp. 4Q3S-7 whole genome shotgun sequence.</title>
        <authorList>
            <person name="Li F."/>
        </authorList>
    </citation>
    <scope>NUCLEOTIDE SEQUENCE [LARGE SCALE GENOMIC DNA]</scope>
    <source>
        <strain evidence="3 4">4Q3S-7</strain>
    </source>
</reference>